<keyword evidence="5" id="KW-1185">Reference proteome</keyword>
<comment type="caution">
    <text evidence="4">The sequence shown here is derived from an EMBL/GenBank/DDBJ whole genome shotgun (WGS) entry which is preliminary data.</text>
</comment>
<feature type="compositionally biased region" description="Low complexity" evidence="1">
    <location>
        <begin position="620"/>
        <end position="644"/>
    </location>
</feature>
<feature type="region of interest" description="Disordered" evidence="1">
    <location>
        <begin position="245"/>
        <end position="285"/>
    </location>
</feature>
<name>A0A495JK57_9ACTN</name>
<protein>
    <submittedName>
        <fullName evidence="4">Carboxypeptidase family protein</fullName>
    </submittedName>
</protein>
<dbReference type="EMBL" id="RBKT01000001">
    <property type="protein sequence ID" value="RKR89065.1"/>
    <property type="molecule type" value="Genomic_DNA"/>
</dbReference>
<keyword evidence="2" id="KW-1133">Transmembrane helix</keyword>
<feature type="transmembrane region" description="Helical" evidence="2">
    <location>
        <begin position="292"/>
        <end position="314"/>
    </location>
</feature>
<dbReference type="AlphaFoldDB" id="A0A495JK57"/>
<feature type="compositionally biased region" description="Gly residues" evidence="1">
    <location>
        <begin position="666"/>
        <end position="676"/>
    </location>
</feature>
<keyword evidence="3" id="KW-0732">Signal</keyword>
<keyword evidence="2" id="KW-0812">Transmembrane</keyword>
<feature type="compositionally biased region" description="Gly residues" evidence="1">
    <location>
        <begin position="580"/>
        <end position="590"/>
    </location>
</feature>
<evidence type="ECO:0000313" key="5">
    <source>
        <dbReference type="Proteomes" id="UP000277671"/>
    </source>
</evidence>
<evidence type="ECO:0000313" key="4">
    <source>
        <dbReference type="EMBL" id="RKR89065.1"/>
    </source>
</evidence>
<feature type="compositionally biased region" description="Low complexity" evidence="1">
    <location>
        <begin position="517"/>
        <end position="527"/>
    </location>
</feature>
<dbReference type="Pfam" id="PF13620">
    <property type="entry name" value="CarboxypepD_reg"/>
    <property type="match status" value="1"/>
</dbReference>
<reference evidence="4 5" key="1">
    <citation type="submission" date="2018-10" db="EMBL/GenBank/DDBJ databases">
        <title>Sequencing the genomes of 1000 actinobacteria strains.</title>
        <authorList>
            <person name="Klenk H.-P."/>
        </authorList>
    </citation>
    <scope>NUCLEOTIDE SEQUENCE [LARGE SCALE GENOMIC DNA]</scope>
    <source>
        <strain evidence="4 5">DSM 45175</strain>
    </source>
</reference>
<feature type="compositionally biased region" description="Basic and acidic residues" evidence="1">
    <location>
        <begin position="683"/>
        <end position="694"/>
    </location>
</feature>
<keyword evidence="4" id="KW-0645">Protease</keyword>
<dbReference type="InterPro" id="IPR008969">
    <property type="entry name" value="CarboxyPept-like_regulatory"/>
</dbReference>
<feature type="compositionally biased region" description="Low complexity" evidence="1">
    <location>
        <begin position="564"/>
        <end position="579"/>
    </location>
</feature>
<sequence length="694" mass="68775">MTTHRHAWKRRAGVVVALVSSALLALPATPALADPPQVRNISASPSSVESGGTTEIKYTLNFGGVLGSADPANISVSSSNPKLVCVDGCTQSNVDQTGSYTARFKLDASPTANEQATITIRATAATGAPSTGTTQVTLVGKPAPPPTQAAVQTVKEISGRVTDNEGKPVPNASVVLLDSQNHSFDATTSNSGSFKFLGTTASPISPGRIDLGASFDDKNQRKQVNAAANQTLRDVRFVLAIGAATPSASAEAPPSEEALPTDEAVPTDEATPGANPQAASNEEGSGGGMGPWLLIIVGGLLVALGVGAIVLLWMRRKENSDEDEDGDTPPAGGRTSGPAGYQSGADPTRVANRAGMGGDATAISRSIADAPTMMHNRPLVDDEFPDPYGAPLPSQQPQTAAYGVPAAGGWADNGYGGAPGQGGEYGAGAPGAGAAGYGNTQGGAYGNAPGSGAGGYGAQGGGYGPGGEYGNAPGSGAGYGNAPGSGAGGYGDATGAGGYGGNYGAGEQPGGYPPPAAGGYPPAAPAGRYDEPTGRYDGPSAGGNEYAPPADPYAQGGSYGAGTADAGRGYGADQQAYGAQGYGQGGGGYEQQGADPYAAGARGYGEQPGYGAGAAGGGYDQPQAGGYDQRGGYDQQQQQRGSAGYDDRGGYDQQQGGGYYDESAQGGHGGRGGAAPGGQQPNRGERRSLDWLDD</sequence>
<organism evidence="4 5">
    <name type="scientific">Micromonospora pisi</name>
    <dbReference type="NCBI Taxonomy" id="589240"/>
    <lineage>
        <taxon>Bacteria</taxon>
        <taxon>Bacillati</taxon>
        <taxon>Actinomycetota</taxon>
        <taxon>Actinomycetes</taxon>
        <taxon>Micromonosporales</taxon>
        <taxon>Micromonosporaceae</taxon>
        <taxon>Micromonospora</taxon>
    </lineage>
</organism>
<feature type="signal peptide" evidence="3">
    <location>
        <begin position="1"/>
        <end position="33"/>
    </location>
</feature>
<accession>A0A495JK57</accession>
<proteinExistence type="predicted"/>
<keyword evidence="4" id="KW-0378">Hydrolase</keyword>
<gene>
    <name evidence="4" type="ORF">BDK92_3402</name>
</gene>
<keyword evidence="4" id="KW-0121">Carboxypeptidase</keyword>
<feature type="compositionally biased region" description="Gly residues" evidence="1">
    <location>
        <begin position="470"/>
        <end position="509"/>
    </location>
</feature>
<dbReference type="SUPFAM" id="SSF49464">
    <property type="entry name" value="Carboxypeptidase regulatory domain-like"/>
    <property type="match status" value="1"/>
</dbReference>
<feature type="compositionally biased region" description="Gly residues" evidence="1">
    <location>
        <begin position="602"/>
        <end position="619"/>
    </location>
</feature>
<evidence type="ECO:0000256" key="3">
    <source>
        <dbReference type="SAM" id="SignalP"/>
    </source>
</evidence>
<dbReference type="Proteomes" id="UP000277671">
    <property type="component" value="Unassembled WGS sequence"/>
</dbReference>
<keyword evidence="2" id="KW-0472">Membrane</keyword>
<feature type="chain" id="PRO_5019834312" evidence="3">
    <location>
        <begin position="34"/>
        <end position="694"/>
    </location>
</feature>
<feature type="compositionally biased region" description="Low complexity" evidence="1">
    <location>
        <begin position="245"/>
        <end position="258"/>
    </location>
</feature>
<evidence type="ECO:0000256" key="2">
    <source>
        <dbReference type="SAM" id="Phobius"/>
    </source>
</evidence>
<dbReference type="Gene3D" id="2.60.40.1120">
    <property type="entry name" value="Carboxypeptidase-like, regulatory domain"/>
    <property type="match status" value="1"/>
</dbReference>
<dbReference type="GO" id="GO:0004180">
    <property type="term" value="F:carboxypeptidase activity"/>
    <property type="evidence" value="ECO:0007669"/>
    <property type="project" value="UniProtKB-KW"/>
</dbReference>
<evidence type="ECO:0000256" key="1">
    <source>
        <dbReference type="SAM" id="MobiDB-lite"/>
    </source>
</evidence>
<feature type="region of interest" description="Disordered" evidence="1">
    <location>
        <begin position="470"/>
        <end position="694"/>
    </location>
</feature>
<feature type="region of interest" description="Disordered" evidence="1">
    <location>
        <begin position="318"/>
        <end position="356"/>
    </location>
</feature>